<evidence type="ECO:0000313" key="3">
    <source>
        <dbReference type="Proteomes" id="UP001530400"/>
    </source>
</evidence>
<dbReference type="EMBL" id="JALLPJ020001412">
    <property type="protein sequence ID" value="KAL3764832.1"/>
    <property type="molecule type" value="Genomic_DNA"/>
</dbReference>
<gene>
    <name evidence="2" type="ORF">ACHAWO_006016</name>
</gene>
<name>A0ABD3MMF7_9STRA</name>
<proteinExistence type="predicted"/>
<comment type="caution">
    <text evidence="2">The sequence shown here is derived from an EMBL/GenBank/DDBJ whole genome shotgun (WGS) entry which is preliminary data.</text>
</comment>
<keyword evidence="3" id="KW-1185">Reference proteome</keyword>
<organism evidence="2 3">
    <name type="scientific">Cyclotella atomus</name>
    <dbReference type="NCBI Taxonomy" id="382360"/>
    <lineage>
        <taxon>Eukaryota</taxon>
        <taxon>Sar</taxon>
        <taxon>Stramenopiles</taxon>
        <taxon>Ochrophyta</taxon>
        <taxon>Bacillariophyta</taxon>
        <taxon>Coscinodiscophyceae</taxon>
        <taxon>Thalassiosirophycidae</taxon>
        <taxon>Stephanodiscales</taxon>
        <taxon>Stephanodiscaceae</taxon>
        <taxon>Cyclotella</taxon>
    </lineage>
</organism>
<sequence>MTCQVSVSNISLGHNSMKSCMKKPEDSTFAPRGSTLREILRRASSGRVSISDILKYQSTEATADLSDSSLRSTSSPEINYSSHSSERRASESIRSLFAKLGSSRQVFVEKKRESVVRFSDVCIREYDVTASHHPGSRSGVPIELGWKYNILDPQSVNLYEFNRATTRSSHITEKKLTPTHPERTWSYLMILPITDAEIEEASKYAAILRNKRKRSLQMRKHDGLYESMEEFGDQIKKMFGCKGKNSTSCAVASAGLHPSFWNDPKNIDTLYLLDK</sequence>
<protein>
    <submittedName>
        <fullName evidence="2">Uncharacterized protein</fullName>
    </submittedName>
</protein>
<evidence type="ECO:0000313" key="2">
    <source>
        <dbReference type="EMBL" id="KAL3764832.1"/>
    </source>
</evidence>
<evidence type="ECO:0000256" key="1">
    <source>
        <dbReference type="SAM" id="MobiDB-lite"/>
    </source>
</evidence>
<feature type="compositionally biased region" description="Low complexity" evidence="1">
    <location>
        <begin position="65"/>
        <end position="75"/>
    </location>
</feature>
<reference evidence="2 3" key="1">
    <citation type="submission" date="2024-10" db="EMBL/GenBank/DDBJ databases">
        <title>Updated reference genomes for cyclostephanoid diatoms.</title>
        <authorList>
            <person name="Roberts W.R."/>
            <person name="Alverson A.J."/>
        </authorList>
    </citation>
    <scope>NUCLEOTIDE SEQUENCE [LARGE SCALE GENOMIC DNA]</scope>
    <source>
        <strain evidence="2 3">AJA010-31</strain>
    </source>
</reference>
<accession>A0ABD3MMF7</accession>
<feature type="region of interest" description="Disordered" evidence="1">
    <location>
        <begin position="65"/>
        <end position="86"/>
    </location>
</feature>
<dbReference type="Proteomes" id="UP001530400">
    <property type="component" value="Unassembled WGS sequence"/>
</dbReference>
<dbReference type="AlphaFoldDB" id="A0ABD3MMF7"/>